<name>A0A4W4EL71_ELEEL</name>
<keyword evidence="3" id="KW-1185">Reference proteome</keyword>
<evidence type="ECO:0000313" key="3">
    <source>
        <dbReference type="Proteomes" id="UP000314983"/>
    </source>
</evidence>
<dbReference type="InterPro" id="IPR039884">
    <property type="entry name" value="R3HC1/R3HCL"/>
</dbReference>
<dbReference type="GeneTree" id="ENSGT00530000063711"/>
<dbReference type="OMA" id="ASKWKIA"/>
<reference evidence="3" key="2">
    <citation type="journal article" date="2017" name="Sci. Adv.">
        <title>A tail of two voltages: Proteomic comparison of the three electric organs of the electric eel.</title>
        <authorList>
            <person name="Traeger L.L."/>
            <person name="Sabat G."/>
            <person name="Barrett-Wilt G.A."/>
            <person name="Wells G.B."/>
            <person name="Sussman M.R."/>
        </authorList>
    </citation>
    <scope>NUCLEOTIDE SEQUENCE [LARGE SCALE GENOMIC DNA]</scope>
</reference>
<protein>
    <recommendedName>
        <fullName evidence="4">R3H domain and coiled-coil containing 1-like</fullName>
    </recommendedName>
</protein>
<dbReference type="Gene3D" id="3.30.70.330">
    <property type="match status" value="1"/>
</dbReference>
<reference evidence="2" key="4">
    <citation type="submission" date="2025-08" db="UniProtKB">
        <authorList>
            <consortium name="Ensembl"/>
        </authorList>
    </citation>
    <scope>IDENTIFICATION</scope>
</reference>
<feature type="region of interest" description="Disordered" evidence="1">
    <location>
        <begin position="152"/>
        <end position="189"/>
    </location>
</feature>
<dbReference type="Ensembl" id="ENSEEET00000012991.2">
    <property type="protein sequence ID" value="ENSEEEP00000012843.1"/>
    <property type="gene ID" value="ENSEEEG00000006450.2"/>
</dbReference>
<evidence type="ECO:0008006" key="4">
    <source>
        <dbReference type="Google" id="ProtNLM"/>
    </source>
</evidence>
<gene>
    <name evidence="2" type="primary">R3HCC1L</name>
</gene>
<accession>A0A4W4EL71</accession>
<dbReference type="PANTHER" id="PTHR21678">
    <property type="entry name" value="GROWTH INHIBITION AND DIFFERENTIATION RELATED PROTEIN 88"/>
    <property type="match status" value="1"/>
</dbReference>
<evidence type="ECO:0000313" key="2">
    <source>
        <dbReference type="Ensembl" id="ENSEEEP00000012843.1"/>
    </source>
</evidence>
<dbReference type="InterPro" id="IPR035979">
    <property type="entry name" value="RBD_domain_sf"/>
</dbReference>
<sequence>MRALKTDSRSVPAGHKKTTIQEPQFNYYDWLAEDEEVELREDELAHIVEIYDFPLEFKTEDLLRAFSAYQQKGFDIKWIDDTHALGLFSSPIAARDALRTKHPMLRVRPLSKSSSATKAKARASSDYLLPAKERPQTTASLAHRLVIGALGVKSHQSKEQREAERTRLRQAKEQKQLAAKQREDAWEGR</sequence>
<dbReference type="GO" id="GO:0003676">
    <property type="term" value="F:nucleic acid binding"/>
    <property type="evidence" value="ECO:0007669"/>
    <property type="project" value="InterPro"/>
</dbReference>
<evidence type="ECO:0000256" key="1">
    <source>
        <dbReference type="SAM" id="MobiDB-lite"/>
    </source>
</evidence>
<reference evidence="3" key="1">
    <citation type="journal article" date="2014" name="Science">
        <title>Nonhuman genetics. Genomic basis for the convergent evolution of electric organs.</title>
        <authorList>
            <person name="Gallant J.R."/>
            <person name="Traeger L.L."/>
            <person name="Volkening J.D."/>
            <person name="Moffett H."/>
            <person name="Chen P.H."/>
            <person name="Novina C.D."/>
            <person name="Phillips G.N.Jr."/>
            <person name="Anand R."/>
            <person name="Wells G.B."/>
            <person name="Pinch M."/>
            <person name="Guth R."/>
            <person name="Unguez G.A."/>
            <person name="Albert J.S."/>
            <person name="Zakon H.H."/>
            <person name="Samanta M.P."/>
            <person name="Sussman M.R."/>
        </authorList>
    </citation>
    <scope>NUCLEOTIDE SEQUENCE [LARGE SCALE GENOMIC DNA]</scope>
</reference>
<dbReference type="InterPro" id="IPR012677">
    <property type="entry name" value="Nucleotide-bd_a/b_plait_sf"/>
</dbReference>
<reference evidence="2" key="3">
    <citation type="submission" date="2020-05" db="EMBL/GenBank/DDBJ databases">
        <title>Electrophorus electricus (electric eel) genome, fEleEle1, primary haplotype.</title>
        <authorList>
            <person name="Myers G."/>
            <person name="Meyer A."/>
            <person name="Fedrigo O."/>
            <person name="Formenti G."/>
            <person name="Rhie A."/>
            <person name="Tracey A."/>
            <person name="Sims Y."/>
            <person name="Jarvis E.D."/>
        </authorList>
    </citation>
    <scope>NUCLEOTIDE SEQUENCE [LARGE SCALE GENOMIC DNA]</scope>
</reference>
<dbReference type="AlphaFoldDB" id="A0A4W4EL71"/>
<organism evidence="2 3">
    <name type="scientific">Electrophorus electricus</name>
    <name type="common">Electric eel</name>
    <name type="synonym">Gymnotus electricus</name>
    <dbReference type="NCBI Taxonomy" id="8005"/>
    <lineage>
        <taxon>Eukaryota</taxon>
        <taxon>Metazoa</taxon>
        <taxon>Chordata</taxon>
        <taxon>Craniata</taxon>
        <taxon>Vertebrata</taxon>
        <taxon>Euteleostomi</taxon>
        <taxon>Actinopterygii</taxon>
        <taxon>Neopterygii</taxon>
        <taxon>Teleostei</taxon>
        <taxon>Ostariophysi</taxon>
        <taxon>Gymnotiformes</taxon>
        <taxon>Gymnotoidei</taxon>
        <taxon>Gymnotidae</taxon>
        <taxon>Electrophorus</taxon>
    </lineage>
</organism>
<dbReference type="PANTHER" id="PTHR21678:SF7">
    <property type="entry name" value="COILED-COIL DOMAIN-CONTAINING PROTEIN R3HCC1L"/>
    <property type="match status" value="1"/>
</dbReference>
<dbReference type="SUPFAM" id="SSF54928">
    <property type="entry name" value="RNA-binding domain, RBD"/>
    <property type="match status" value="1"/>
</dbReference>
<dbReference type="Proteomes" id="UP000314983">
    <property type="component" value="Chromosome 16"/>
</dbReference>
<dbReference type="CDD" id="cd12428">
    <property type="entry name" value="RRM_PARN"/>
    <property type="match status" value="1"/>
</dbReference>
<proteinExistence type="predicted"/>
<reference evidence="2" key="5">
    <citation type="submission" date="2025-09" db="UniProtKB">
        <authorList>
            <consortium name="Ensembl"/>
        </authorList>
    </citation>
    <scope>IDENTIFICATION</scope>
</reference>
<feature type="compositionally biased region" description="Basic and acidic residues" evidence="1">
    <location>
        <begin position="156"/>
        <end position="189"/>
    </location>
</feature>